<keyword evidence="1" id="KW-1133">Transmembrane helix</keyword>
<accession>A0A9N7V9L7</accession>
<name>A0A9N7V9L7_PLEPL</name>
<dbReference type="AlphaFoldDB" id="A0A9N7V9L7"/>
<comment type="caution">
    <text evidence="2">The sequence shown here is derived from an EMBL/GenBank/DDBJ whole genome shotgun (WGS) entry which is preliminary data.</text>
</comment>
<dbReference type="Proteomes" id="UP001153269">
    <property type="component" value="Unassembled WGS sequence"/>
</dbReference>
<sequence>MGLGQQRTRVRFQPAALRRSFSCLESLRFQSSRSLWAIRVDCSPNREHRAWELVSAGPTPSTRCCKARLLLLADVESGRGNKKNEIFEMVFEFTQCDPALSCFSSSPSTVPSLLLNAFFFTCLLLHLYLPSPFPLPHP</sequence>
<evidence type="ECO:0000313" key="2">
    <source>
        <dbReference type="EMBL" id="CAB1445405.1"/>
    </source>
</evidence>
<proteinExistence type="predicted"/>
<keyword evidence="1" id="KW-0812">Transmembrane</keyword>
<evidence type="ECO:0000313" key="3">
    <source>
        <dbReference type="Proteomes" id="UP001153269"/>
    </source>
</evidence>
<keyword evidence="1" id="KW-0472">Membrane</keyword>
<evidence type="ECO:0000256" key="1">
    <source>
        <dbReference type="SAM" id="Phobius"/>
    </source>
</evidence>
<gene>
    <name evidence="2" type="ORF">PLEPLA_LOCUS33136</name>
</gene>
<organism evidence="2 3">
    <name type="scientific">Pleuronectes platessa</name>
    <name type="common">European plaice</name>
    <dbReference type="NCBI Taxonomy" id="8262"/>
    <lineage>
        <taxon>Eukaryota</taxon>
        <taxon>Metazoa</taxon>
        <taxon>Chordata</taxon>
        <taxon>Craniata</taxon>
        <taxon>Vertebrata</taxon>
        <taxon>Euteleostomi</taxon>
        <taxon>Actinopterygii</taxon>
        <taxon>Neopterygii</taxon>
        <taxon>Teleostei</taxon>
        <taxon>Neoteleostei</taxon>
        <taxon>Acanthomorphata</taxon>
        <taxon>Carangaria</taxon>
        <taxon>Pleuronectiformes</taxon>
        <taxon>Pleuronectoidei</taxon>
        <taxon>Pleuronectidae</taxon>
        <taxon>Pleuronectes</taxon>
    </lineage>
</organism>
<feature type="non-terminal residue" evidence="2">
    <location>
        <position position="1"/>
    </location>
</feature>
<protein>
    <submittedName>
        <fullName evidence="2">Uncharacterized protein</fullName>
    </submittedName>
</protein>
<keyword evidence="3" id="KW-1185">Reference proteome</keyword>
<feature type="transmembrane region" description="Helical" evidence="1">
    <location>
        <begin position="113"/>
        <end position="129"/>
    </location>
</feature>
<reference evidence="2" key="1">
    <citation type="submission" date="2020-03" db="EMBL/GenBank/DDBJ databases">
        <authorList>
            <person name="Weist P."/>
        </authorList>
    </citation>
    <scope>NUCLEOTIDE SEQUENCE</scope>
</reference>
<dbReference type="EMBL" id="CADEAL010003652">
    <property type="protein sequence ID" value="CAB1445405.1"/>
    <property type="molecule type" value="Genomic_DNA"/>
</dbReference>